<dbReference type="RefSeq" id="WP_161839858.1">
    <property type="nucleotide sequence ID" value="NZ_CP048000.1"/>
</dbReference>
<accession>A0A6P1TTK3</accession>
<keyword evidence="2" id="KW-1185">Reference proteome</keyword>
<dbReference type="EMBL" id="CP048000">
    <property type="protein sequence ID" value="QHQ63036.1"/>
    <property type="molecule type" value="Genomic_DNA"/>
</dbReference>
<sequence length="60" mass="7045">MKQELKVNIYINIENQYEPWDSFTEEKKRKIGTALNDKALRAMGYIPTSEINGKQSEMNH</sequence>
<proteinExistence type="predicted"/>
<protein>
    <submittedName>
        <fullName evidence="1">Uncharacterized protein</fullName>
    </submittedName>
</protein>
<reference evidence="1 2" key="1">
    <citation type="submission" date="2020-01" db="EMBL/GenBank/DDBJ databases">
        <title>Genome analysis of Anaerocolumna sp. CBA3638.</title>
        <authorList>
            <person name="Kim J."/>
            <person name="Roh S.W."/>
        </authorList>
    </citation>
    <scope>NUCLEOTIDE SEQUENCE [LARGE SCALE GENOMIC DNA]</scope>
    <source>
        <strain evidence="1 2">CBA3638</strain>
    </source>
</reference>
<organism evidence="1 2">
    <name type="scientific">Anaerocolumna sedimenticola</name>
    <dbReference type="NCBI Taxonomy" id="2696063"/>
    <lineage>
        <taxon>Bacteria</taxon>
        <taxon>Bacillati</taxon>
        <taxon>Bacillota</taxon>
        <taxon>Clostridia</taxon>
        <taxon>Lachnospirales</taxon>
        <taxon>Lachnospiraceae</taxon>
        <taxon>Anaerocolumna</taxon>
    </lineage>
</organism>
<evidence type="ECO:0000313" key="1">
    <source>
        <dbReference type="EMBL" id="QHQ63036.1"/>
    </source>
</evidence>
<dbReference type="KEGG" id="anr:Ana3638_21485"/>
<evidence type="ECO:0000313" key="2">
    <source>
        <dbReference type="Proteomes" id="UP000464314"/>
    </source>
</evidence>
<dbReference type="Proteomes" id="UP000464314">
    <property type="component" value="Chromosome"/>
</dbReference>
<gene>
    <name evidence="1" type="ORF">Ana3638_21485</name>
</gene>
<name>A0A6P1TTK3_9FIRM</name>
<dbReference type="AlphaFoldDB" id="A0A6P1TTK3"/>